<comment type="caution">
    <text evidence="11">The sequence shown here is derived from an EMBL/GenBank/DDBJ whole genome shotgun (WGS) entry which is preliminary data.</text>
</comment>
<feature type="transmembrane region" description="Helical" evidence="9">
    <location>
        <begin position="341"/>
        <end position="361"/>
    </location>
</feature>
<dbReference type="InterPro" id="IPR050173">
    <property type="entry name" value="ABC_transporter_C-like"/>
</dbReference>
<evidence type="ECO:0000313" key="12">
    <source>
        <dbReference type="Proteomes" id="UP000012065"/>
    </source>
</evidence>
<keyword evidence="6" id="KW-0067">ATP-binding</keyword>
<keyword evidence="2" id="KW-0813">Transport</keyword>
<dbReference type="Pfam" id="PF00664">
    <property type="entry name" value="ABC_membrane"/>
    <property type="match status" value="1"/>
</dbReference>
<dbReference type="Proteomes" id="UP000012065">
    <property type="component" value="Unassembled WGS sequence"/>
</dbReference>
<keyword evidence="4" id="KW-0677">Repeat</keyword>
<comment type="subcellular location">
    <subcellularLocation>
        <location evidence="1">Membrane</location>
        <topology evidence="1">Multi-pass membrane protein</topology>
    </subcellularLocation>
</comment>
<keyword evidence="3 9" id="KW-0812">Transmembrane</keyword>
<evidence type="ECO:0000259" key="10">
    <source>
        <dbReference type="PROSITE" id="PS50929"/>
    </source>
</evidence>
<keyword evidence="7 9" id="KW-1133">Transmembrane helix</keyword>
<evidence type="ECO:0000313" key="11">
    <source>
        <dbReference type="EMBL" id="CCO32218.1"/>
    </source>
</evidence>
<dbReference type="Gene3D" id="1.20.1560.10">
    <property type="entry name" value="ABC transporter type 1, transmembrane domain"/>
    <property type="match status" value="1"/>
</dbReference>
<dbReference type="EMBL" id="CAOJ01009487">
    <property type="protein sequence ID" value="CCO32218.1"/>
    <property type="molecule type" value="Genomic_DNA"/>
</dbReference>
<dbReference type="PROSITE" id="PS50929">
    <property type="entry name" value="ABC_TM1F"/>
    <property type="match status" value="1"/>
</dbReference>
<dbReference type="CDD" id="cd18604">
    <property type="entry name" value="ABC_6TM_VMR1_D2_like"/>
    <property type="match status" value="1"/>
</dbReference>
<dbReference type="InterPro" id="IPR027417">
    <property type="entry name" value="P-loop_NTPase"/>
</dbReference>
<organism evidence="11 12">
    <name type="scientific">Thanatephorus cucumeris (strain AG1-IB / isolate 7/3/14)</name>
    <name type="common">Lettuce bottom rot fungus</name>
    <name type="synonym">Rhizoctonia solani</name>
    <dbReference type="NCBI Taxonomy" id="1108050"/>
    <lineage>
        <taxon>Eukaryota</taxon>
        <taxon>Fungi</taxon>
        <taxon>Dikarya</taxon>
        <taxon>Basidiomycota</taxon>
        <taxon>Agaricomycotina</taxon>
        <taxon>Agaricomycetes</taxon>
        <taxon>Cantharellales</taxon>
        <taxon>Ceratobasidiaceae</taxon>
        <taxon>Rhizoctonia</taxon>
        <taxon>Rhizoctonia solani AG-1</taxon>
    </lineage>
</organism>
<evidence type="ECO:0000256" key="7">
    <source>
        <dbReference type="ARBA" id="ARBA00022989"/>
    </source>
</evidence>
<evidence type="ECO:0000256" key="5">
    <source>
        <dbReference type="ARBA" id="ARBA00022741"/>
    </source>
</evidence>
<protein>
    <recommendedName>
        <fullName evidence="10">ABC transmembrane type-1 domain-containing protein</fullName>
    </recommendedName>
</protein>
<evidence type="ECO:0000256" key="9">
    <source>
        <dbReference type="SAM" id="Phobius"/>
    </source>
</evidence>
<name>M5BX53_THACB</name>
<feature type="transmembrane region" description="Helical" evidence="9">
    <location>
        <begin position="264"/>
        <end position="285"/>
    </location>
</feature>
<reference evidence="11 12" key="1">
    <citation type="journal article" date="2013" name="J. Biotechnol.">
        <title>Establishment and interpretation of the genome sequence of the phytopathogenic fungus Rhizoctonia solani AG1-IB isolate 7/3/14.</title>
        <authorList>
            <person name="Wibberg D.W."/>
            <person name="Jelonek L.J."/>
            <person name="Rupp O.R."/>
            <person name="Hennig M.H."/>
            <person name="Eikmeyer F.E."/>
            <person name="Goesmann A.G."/>
            <person name="Hartmann A.H."/>
            <person name="Borriss R.B."/>
            <person name="Grosch R.G."/>
            <person name="Puehler A.P."/>
            <person name="Schlueter A.S."/>
        </authorList>
    </citation>
    <scope>NUCLEOTIDE SEQUENCE [LARGE SCALE GENOMIC DNA]</scope>
    <source>
        <strain evidence="12">AG1-IB / isolate 7/3/14</strain>
    </source>
</reference>
<feature type="transmembrane region" description="Helical" evidence="9">
    <location>
        <begin position="367"/>
        <end position="388"/>
    </location>
</feature>
<dbReference type="GO" id="GO:0005524">
    <property type="term" value="F:ATP binding"/>
    <property type="evidence" value="ECO:0007669"/>
    <property type="project" value="UniProtKB-KW"/>
</dbReference>
<dbReference type="InterPro" id="IPR011527">
    <property type="entry name" value="ABC1_TM_dom"/>
</dbReference>
<dbReference type="HOGENOM" id="CLU_000604_27_9_1"/>
<dbReference type="AlphaFoldDB" id="M5BX53"/>
<accession>M5BX53</accession>
<dbReference type="PANTHER" id="PTHR24223:SF415">
    <property type="entry name" value="FI20190P1"/>
    <property type="match status" value="1"/>
</dbReference>
<dbReference type="SUPFAM" id="SSF52540">
    <property type="entry name" value="P-loop containing nucleoside triphosphate hydrolases"/>
    <property type="match status" value="1"/>
</dbReference>
<feature type="domain" description="ABC transmembrane type-1" evidence="10">
    <location>
        <begin position="245"/>
        <end position="416"/>
    </location>
</feature>
<proteinExistence type="predicted"/>
<sequence>MSSESIKDNILFGSPFDEGRYQSTLEACALGPDLALFDGGDETEIGEKGVSLSGGQKARIALAHAVYARTQFVVLDDVLSAVDSHTAEHIVQRCLRGPLPKNRTVVLVTHHVDLVTSAAGWLVQLDEGQIKAQGTPQQLRESGAFLQKLESDAHNYAEQEAIDSSGTATNTKVEKEKKSTKKLVEDEARSIGSVTVEVYRTYISAGSYWLFGLLVLFLALGQTVQLLQKFWIKYWGESYNNRVKFSAFSRNWFDFGFPPPSHNVVPYLSVYLIIQTTISLISVLSQAPDIWATLRASRALYEKMLHSVMRSPSRFFDKTPSGRILNRFSQDIDTIDNGIQIFMVHALTQALTIIIAVGTIVYAVPYFIFPAILIAYLHVWLSGGYVSVSRNLRRIESTTRSPIVASFSELLAGIVTGEHWDYC</sequence>
<keyword evidence="5" id="KW-0547">Nucleotide-binding</keyword>
<evidence type="ECO:0000256" key="1">
    <source>
        <dbReference type="ARBA" id="ARBA00004141"/>
    </source>
</evidence>
<dbReference type="SUPFAM" id="SSF90123">
    <property type="entry name" value="ABC transporter transmembrane region"/>
    <property type="match status" value="1"/>
</dbReference>
<dbReference type="GO" id="GO:0016020">
    <property type="term" value="C:membrane"/>
    <property type="evidence" value="ECO:0007669"/>
    <property type="project" value="UniProtKB-SubCell"/>
</dbReference>
<evidence type="ECO:0000256" key="3">
    <source>
        <dbReference type="ARBA" id="ARBA00022692"/>
    </source>
</evidence>
<dbReference type="InterPro" id="IPR036640">
    <property type="entry name" value="ABC1_TM_sf"/>
</dbReference>
<keyword evidence="8 9" id="KW-0472">Membrane</keyword>
<dbReference type="GO" id="GO:0140359">
    <property type="term" value="F:ABC-type transporter activity"/>
    <property type="evidence" value="ECO:0007669"/>
    <property type="project" value="InterPro"/>
</dbReference>
<feature type="transmembrane region" description="Helical" evidence="9">
    <location>
        <begin position="208"/>
        <end position="227"/>
    </location>
</feature>
<dbReference type="FunFam" id="1.20.1560.10:FF:000013">
    <property type="entry name" value="ABC transporter C family member 2"/>
    <property type="match status" value="1"/>
</dbReference>
<evidence type="ECO:0000256" key="6">
    <source>
        <dbReference type="ARBA" id="ARBA00022840"/>
    </source>
</evidence>
<evidence type="ECO:0000256" key="8">
    <source>
        <dbReference type="ARBA" id="ARBA00023136"/>
    </source>
</evidence>
<dbReference type="PANTHER" id="PTHR24223">
    <property type="entry name" value="ATP-BINDING CASSETTE SUB-FAMILY C"/>
    <property type="match status" value="1"/>
</dbReference>
<evidence type="ECO:0000256" key="4">
    <source>
        <dbReference type="ARBA" id="ARBA00022737"/>
    </source>
</evidence>
<dbReference type="Gene3D" id="3.40.50.300">
    <property type="entry name" value="P-loop containing nucleotide triphosphate hydrolases"/>
    <property type="match status" value="1"/>
</dbReference>
<evidence type="ECO:0000256" key="2">
    <source>
        <dbReference type="ARBA" id="ARBA00022448"/>
    </source>
</evidence>
<gene>
    <name evidence="11" type="ORF">BN14_06272</name>
</gene>